<proteinExistence type="predicted"/>
<dbReference type="AlphaFoldDB" id="A0A1I4ECJ9"/>
<evidence type="ECO:0000313" key="1">
    <source>
        <dbReference type="EMBL" id="SFL03524.1"/>
    </source>
</evidence>
<organism evidence="1 2">
    <name type="scientific">Neomesorhizobium albiziae</name>
    <dbReference type="NCBI Taxonomy" id="335020"/>
    <lineage>
        <taxon>Bacteria</taxon>
        <taxon>Pseudomonadati</taxon>
        <taxon>Pseudomonadota</taxon>
        <taxon>Alphaproteobacteria</taxon>
        <taxon>Hyphomicrobiales</taxon>
        <taxon>Phyllobacteriaceae</taxon>
        <taxon>Neomesorhizobium</taxon>
    </lineage>
</organism>
<keyword evidence="2" id="KW-1185">Reference proteome</keyword>
<reference evidence="1 2" key="1">
    <citation type="submission" date="2016-10" db="EMBL/GenBank/DDBJ databases">
        <authorList>
            <person name="Varghese N."/>
            <person name="Submissions S."/>
        </authorList>
    </citation>
    <scope>NUCLEOTIDE SEQUENCE [LARGE SCALE GENOMIC DNA]</scope>
    <source>
        <strain evidence="1 2">DSM 21822</strain>
    </source>
</reference>
<dbReference type="EMBL" id="FOSL01000025">
    <property type="protein sequence ID" value="SFL03524.1"/>
    <property type="molecule type" value="Genomic_DNA"/>
</dbReference>
<gene>
    <name evidence="1" type="ORF">SAMN04488498_12525</name>
</gene>
<protein>
    <submittedName>
        <fullName evidence="1">Uncharacterized protein</fullName>
    </submittedName>
</protein>
<evidence type="ECO:0000313" key="2">
    <source>
        <dbReference type="Proteomes" id="UP000323300"/>
    </source>
</evidence>
<name>A0A1I4ECJ9_9HYPH</name>
<sequence length="40" mass="4104">MISGGVVGCSLLSGLLMRSDIVTAGPYGIRELGPTLLSRL</sequence>
<accession>A0A1I4ECJ9</accession>
<dbReference type="Proteomes" id="UP000323300">
    <property type="component" value="Unassembled WGS sequence"/>
</dbReference>